<organism evidence="2">
    <name type="scientific">Rhizophora mucronata</name>
    <name type="common">Asiatic mangrove</name>
    <dbReference type="NCBI Taxonomy" id="61149"/>
    <lineage>
        <taxon>Eukaryota</taxon>
        <taxon>Viridiplantae</taxon>
        <taxon>Streptophyta</taxon>
        <taxon>Embryophyta</taxon>
        <taxon>Tracheophyta</taxon>
        <taxon>Spermatophyta</taxon>
        <taxon>Magnoliopsida</taxon>
        <taxon>eudicotyledons</taxon>
        <taxon>Gunneridae</taxon>
        <taxon>Pentapetalae</taxon>
        <taxon>rosids</taxon>
        <taxon>fabids</taxon>
        <taxon>Malpighiales</taxon>
        <taxon>Rhizophoraceae</taxon>
        <taxon>Rhizophora</taxon>
    </lineage>
</organism>
<sequence length="42" mass="4750">MGQTIFLRLVAGISWYFLVECNIFPLLTKLRCFVSSGSHTLS</sequence>
<keyword evidence="1" id="KW-0472">Membrane</keyword>
<keyword evidence="1" id="KW-1133">Transmembrane helix</keyword>
<reference evidence="2" key="1">
    <citation type="submission" date="2018-02" db="EMBL/GenBank/DDBJ databases">
        <title>Rhizophora mucronata_Transcriptome.</title>
        <authorList>
            <person name="Meera S.P."/>
            <person name="Sreeshan A."/>
            <person name="Augustine A."/>
        </authorList>
    </citation>
    <scope>NUCLEOTIDE SEQUENCE</scope>
    <source>
        <tissue evidence="2">Leaf</tissue>
    </source>
</reference>
<feature type="transmembrane region" description="Helical" evidence="1">
    <location>
        <begin position="6"/>
        <end position="27"/>
    </location>
</feature>
<dbReference type="EMBL" id="GGEC01065817">
    <property type="protein sequence ID" value="MBX46301.1"/>
    <property type="molecule type" value="Transcribed_RNA"/>
</dbReference>
<protein>
    <submittedName>
        <fullName evidence="2">Uncharacterized protein</fullName>
    </submittedName>
</protein>
<accession>A0A2P2NVC4</accession>
<name>A0A2P2NVC4_RHIMU</name>
<keyword evidence="1" id="KW-0812">Transmembrane</keyword>
<dbReference type="AlphaFoldDB" id="A0A2P2NVC4"/>
<proteinExistence type="predicted"/>
<evidence type="ECO:0000313" key="2">
    <source>
        <dbReference type="EMBL" id="MBX46301.1"/>
    </source>
</evidence>
<evidence type="ECO:0000256" key="1">
    <source>
        <dbReference type="SAM" id="Phobius"/>
    </source>
</evidence>